<comment type="subcellular location">
    <subcellularLocation>
        <location evidence="4">Membrane</location>
    </subcellularLocation>
</comment>
<dbReference type="GeneID" id="113850020"/>
<gene>
    <name evidence="7" type="primary">LOC113850020</name>
</gene>
<evidence type="ECO:0000313" key="7">
    <source>
        <dbReference type="RefSeq" id="XP_027336127.1"/>
    </source>
</evidence>
<comment type="similarity">
    <text evidence="3 4">Belongs to the calcineurin regulatory subunit family.</text>
</comment>
<keyword evidence="1 4" id="KW-0677">Repeat</keyword>
<dbReference type="InterPro" id="IPR045198">
    <property type="entry name" value="CNBL1-10"/>
</dbReference>
<dbReference type="PROSITE" id="PS00018">
    <property type="entry name" value="EF_HAND_1"/>
    <property type="match status" value="1"/>
</dbReference>
<feature type="domain" description="EF-hand" evidence="5">
    <location>
        <begin position="105"/>
        <end position="140"/>
    </location>
</feature>
<dbReference type="Pfam" id="PF13499">
    <property type="entry name" value="EF-hand_7"/>
    <property type="match status" value="1"/>
</dbReference>
<dbReference type="Gene3D" id="1.10.238.10">
    <property type="entry name" value="EF-hand"/>
    <property type="match status" value="1"/>
</dbReference>
<sequence>MGCFNSKERRRRNPTQQTIINLALQTAFNVSEVEALFELFRSISSSILDDGLITKDEFQLAIFRSSTRENIFANRIFDLFDLKRNGNIDFDDFVRSLNVFHPNTPFELKITWSFRLYDLHNTGFIERQEVRQMLVALLAESDMTLAEEVIETIMDQTFLEADKNRDGRIDFEEWRNFVTDNPSLLKVMTLPYLRELTTSFPSFVVNSKVDNVAEL</sequence>
<dbReference type="PROSITE" id="PS50222">
    <property type="entry name" value="EF_HAND_2"/>
    <property type="match status" value="3"/>
</dbReference>
<dbReference type="PANTHER" id="PTHR23056:SF44">
    <property type="entry name" value="CALCINEURIN B-LIKE PROTEIN 1"/>
    <property type="match status" value="1"/>
</dbReference>
<evidence type="ECO:0000313" key="6">
    <source>
        <dbReference type="Proteomes" id="UP000694853"/>
    </source>
</evidence>
<keyword evidence="4" id="KW-0472">Membrane</keyword>
<keyword evidence="2 4" id="KW-0106">Calcium</keyword>
<reference evidence="6" key="1">
    <citation type="journal article" date="2019" name="Toxins">
        <title>Detection of Abrin-Like and Prepropulchellin-Like Toxin Genes and Transcripts Using Whole Genome Sequencing and Full-Length Transcript Sequencing of Abrus precatorius.</title>
        <authorList>
            <person name="Hovde B.T."/>
            <person name="Daligault H.E."/>
            <person name="Hanschen E.R."/>
            <person name="Kunde Y.A."/>
            <person name="Johnson M.B."/>
            <person name="Starkenburg S.R."/>
            <person name="Johnson S.L."/>
        </authorList>
    </citation>
    <scope>NUCLEOTIDE SEQUENCE [LARGE SCALE GENOMIC DNA]</scope>
</reference>
<dbReference type="GO" id="GO:0019900">
    <property type="term" value="F:kinase binding"/>
    <property type="evidence" value="ECO:0007669"/>
    <property type="project" value="UniProtKB-UniRule"/>
</dbReference>
<dbReference type="CDD" id="cd00051">
    <property type="entry name" value="EFh"/>
    <property type="match status" value="1"/>
</dbReference>
<dbReference type="Proteomes" id="UP000694853">
    <property type="component" value="Unplaced"/>
</dbReference>
<keyword evidence="4" id="KW-0479">Metal-binding</keyword>
<dbReference type="SUPFAM" id="SSF47473">
    <property type="entry name" value="EF-hand"/>
    <property type="match status" value="1"/>
</dbReference>
<feature type="domain" description="EF-hand" evidence="5">
    <location>
        <begin position="149"/>
        <end position="184"/>
    </location>
</feature>
<dbReference type="OrthoDB" id="191686at2759"/>
<dbReference type="GO" id="GO:0005509">
    <property type="term" value="F:calcium ion binding"/>
    <property type="evidence" value="ECO:0007669"/>
    <property type="project" value="UniProtKB-UniRule"/>
</dbReference>
<dbReference type="KEGG" id="aprc:113850020"/>
<dbReference type="PRINTS" id="PR00450">
    <property type="entry name" value="RECOVERIN"/>
</dbReference>
<protein>
    <recommendedName>
        <fullName evidence="4">Calcineurin B-like protein</fullName>
    </recommendedName>
</protein>
<dbReference type="SMART" id="SM00054">
    <property type="entry name" value="EFh"/>
    <property type="match status" value="3"/>
</dbReference>
<dbReference type="Pfam" id="PF13202">
    <property type="entry name" value="EF-hand_5"/>
    <property type="match status" value="1"/>
</dbReference>
<name>A0A8B8JX89_ABRPR</name>
<dbReference type="InterPro" id="IPR011992">
    <property type="entry name" value="EF-hand-dom_pair"/>
</dbReference>
<dbReference type="InterPro" id="IPR002048">
    <property type="entry name" value="EF_hand_dom"/>
</dbReference>
<comment type="function">
    <text evidence="4">Acts as a calcium sensor. CBL proteins interact with CIPK serine-threonine protein kinases. Binding of a CBL protein to the regulatory NAF domain of a CIPK protein lead to the activation of the kinase in a calcium-dependent manner.</text>
</comment>
<comment type="subunit">
    <text evidence="4">Homodimer. Interacts with CIPK.</text>
</comment>
<dbReference type="RefSeq" id="XP_027336127.1">
    <property type="nucleotide sequence ID" value="XM_027480326.1"/>
</dbReference>
<dbReference type="PANTHER" id="PTHR23056">
    <property type="entry name" value="CALCINEURIN B"/>
    <property type="match status" value="1"/>
</dbReference>
<evidence type="ECO:0000256" key="2">
    <source>
        <dbReference type="ARBA" id="ARBA00022837"/>
    </source>
</evidence>
<keyword evidence="6" id="KW-1185">Reference proteome</keyword>
<dbReference type="AlphaFoldDB" id="A0A8B8JX89"/>
<accession>A0A8B8JX89</accession>
<dbReference type="GO" id="GO:0019722">
    <property type="term" value="P:calcium-mediated signaling"/>
    <property type="evidence" value="ECO:0007669"/>
    <property type="project" value="UniProtKB-UniRule"/>
</dbReference>
<dbReference type="FunFam" id="1.10.238.10:FF:000073">
    <property type="entry name" value="calcineurin B-like protein 3"/>
    <property type="match status" value="1"/>
</dbReference>
<dbReference type="GO" id="GO:0016020">
    <property type="term" value="C:membrane"/>
    <property type="evidence" value="ECO:0007669"/>
    <property type="project" value="UniProtKB-SubCell"/>
</dbReference>
<dbReference type="InterPro" id="IPR018247">
    <property type="entry name" value="EF_Hand_1_Ca_BS"/>
</dbReference>
<proteinExistence type="inferred from homology"/>
<organism evidence="6 7">
    <name type="scientific">Abrus precatorius</name>
    <name type="common">Indian licorice</name>
    <name type="synonym">Glycine abrus</name>
    <dbReference type="NCBI Taxonomy" id="3816"/>
    <lineage>
        <taxon>Eukaryota</taxon>
        <taxon>Viridiplantae</taxon>
        <taxon>Streptophyta</taxon>
        <taxon>Embryophyta</taxon>
        <taxon>Tracheophyta</taxon>
        <taxon>Spermatophyta</taxon>
        <taxon>Magnoliopsida</taxon>
        <taxon>eudicotyledons</taxon>
        <taxon>Gunneridae</taxon>
        <taxon>Pentapetalae</taxon>
        <taxon>rosids</taxon>
        <taxon>fabids</taxon>
        <taxon>Fabales</taxon>
        <taxon>Fabaceae</taxon>
        <taxon>Papilionoideae</taxon>
        <taxon>50 kb inversion clade</taxon>
        <taxon>NPAAA clade</taxon>
        <taxon>indigoferoid/millettioid clade</taxon>
        <taxon>Abreae</taxon>
        <taxon>Abrus</taxon>
    </lineage>
</organism>
<evidence type="ECO:0000256" key="1">
    <source>
        <dbReference type="ARBA" id="ARBA00022737"/>
    </source>
</evidence>
<evidence type="ECO:0000259" key="5">
    <source>
        <dbReference type="PROSITE" id="PS50222"/>
    </source>
</evidence>
<evidence type="ECO:0000256" key="4">
    <source>
        <dbReference type="RuleBase" id="RU369080"/>
    </source>
</evidence>
<feature type="domain" description="EF-hand" evidence="5">
    <location>
        <begin position="68"/>
        <end position="103"/>
    </location>
</feature>
<reference evidence="7" key="2">
    <citation type="submission" date="2025-08" db="UniProtKB">
        <authorList>
            <consortium name="RefSeq"/>
        </authorList>
    </citation>
    <scope>IDENTIFICATION</scope>
    <source>
        <tissue evidence="7">Young leaves</tissue>
    </source>
</reference>
<evidence type="ECO:0000256" key="3">
    <source>
        <dbReference type="ARBA" id="ARBA00023774"/>
    </source>
</evidence>